<evidence type="ECO:0000313" key="3">
    <source>
        <dbReference type="Proteomes" id="UP001055172"/>
    </source>
</evidence>
<dbReference type="EMBL" id="BPPX01000056">
    <property type="protein sequence ID" value="GJC90570.1"/>
    <property type="molecule type" value="Genomic_DNA"/>
</dbReference>
<evidence type="ECO:0000313" key="2">
    <source>
        <dbReference type="EMBL" id="GJC90570.1"/>
    </source>
</evidence>
<proteinExistence type="predicted"/>
<comment type="caution">
    <text evidence="2">The sequence shown here is derived from an EMBL/GenBank/DDBJ whole genome shotgun (WGS) entry which is preliminary data.</text>
</comment>
<protein>
    <submittedName>
        <fullName evidence="2">Uncharacterized protein</fullName>
    </submittedName>
</protein>
<organism evidence="2 3">
    <name type="scientific">Colletotrichum liriopes</name>
    <dbReference type="NCBI Taxonomy" id="708192"/>
    <lineage>
        <taxon>Eukaryota</taxon>
        <taxon>Fungi</taxon>
        <taxon>Dikarya</taxon>
        <taxon>Ascomycota</taxon>
        <taxon>Pezizomycotina</taxon>
        <taxon>Sordariomycetes</taxon>
        <taxon>Hypocreomycetidae</taxon>
        <taxon>Glomerellales</taxon>
        <taxon>Glomerellaceae</taxon>
        <taxon>Colletotrichum</taxon>
        <taxon>Colletotrichum spaethianum species complex</taxon>
    </lineage>
</organism>
<name>A0AA37H1H3_9PEZI</name>
<sequence length="240" mass="27656">MPHIKEALFADPKLLRLPCLQYSDNFTCRVTKLYAKKPTNHTTPAPLLWWLWGELLDYLDPSGFAKGCKLEFTPFCATIDMPYTISLNFRYKKDNDNIELTAAYGGPYDEQRIFDAAIPRFDLPEKRKYVTLSIDQTTYEGESSSLDQALDYLMPRPGNTWRRAMTAFPTEKEETVVVALARTCKARDDRFFMSEPQDEQCKNLLKRFPAEAKEYISREKLVGKEGGSYSYSANRPDPLD</sequence>
<accession>A0AA37H1H3</accession>
<dbReference type="AlphaFoldDB" id="A0AA37H1H3"/>
<evidence type="ECO:0000313" key="1">
    <source>
        <dbReference type="EMBL" id="GJC90056.1"/>
    </source>
</evidence>
<reference evidence="2 3" key="1">
    <citation type="submission" date="2021-07" db="EMBL/GenBank/DDBJ databases">
        <title>Genome data of Colletotrichum spaethianum.</title>
        <authorList>
            <person name="Utami Y.D."/>
            <person name="Hiruma K."/>
        </authorList>
    </citation>
    <scope>NUCLEOTIDE SEQUENCE [LARGE SCALE GENOMIC DNA]</scope>
    <source>
        <strain evidence="2 3">MAFF 242679</strain>
    </source>
</reference>
<dbReference type="EMBL" id="BPPX01000048">
    <property type="protein sequence ID" value="GJC90056.1"/>
    <property type="molecule type" value="Genomic_DNA"/>
</dbReference>
<keyword evidence="3" id="KW-1185">Reference proteome</keyword>
<gene>
    <name evidence="1" type="ORF">ColLi_12894</name>
    <name evidence="2" type="ORF">ColLi_13408</name>
</gene>
<dbReference type="Proteomes" id="UP001055172">
    <property type="component" value="Unassembled WGS sequence"/>
</dbReference>